<dbReference type="EMBL" id="JAUJYO010000002">
    <property type="protein sequence ID" value="KAK1323655.1"/>
    <property type="molecule type" value="Genomic_DNA"/>
</dbReference>
<dbReference type="AlphaFoldDB" id="A0AAV9FFX6"/>
<evidence type="ECO:0000256" key="1">
    <source>
        <dbReference type="SAM" id="MobiDB-lite"/>
    </source>
</evidence>
<accession>A0AAV9FFX6</accession>
<protein>
    <submittedName>
        <fullName evidence="2">Uncharacterized protein</fullName>
    </submittedName>
</protein>
<organism evidence="2 3">
    <name type="scientific">Acorus calamus</name>
    <name type="common">Sweet flag</name>
    <dbReference type="NCBI Taxonomy" id="4465"/>
    <lineage>
        <taxon>Eukaryota</taxon>
        <taxon>Viridiplantae</taxon>
        <taxon>Streptophyta</taxon>
        <taxon>Embryophyta</taxon>
        <taxon>Tracheophyta</taxon>
        <taxon>Spermatophyta</taxon>
        <taxon>Magnoliopsida</taxon>
        <taxon>Liliopsida</taxon>
        <taxon>Acoraceae</taxon>
        <taxon>Acorus</taxon>
    </lineage>
</organism>
<dbReference type="PANTHER" id="PTHR34663">
    <property type="entry name" value="OS06G0637400 PROTEIN"/>
    <property type="match status" value="1"/>
</dbReference>
<dbReference type="GO" id="GO:0050793">
    <property type="term" value="P:regulation of developmental process"/>
    <property type="evidence" value="ECO:0007669"/>
    <property type="project" value="InterPro"/>
</dbReference>
<dbReference type="InterPro" id="IPR044700">
    <property type="entry name" value="PIP2/PIPL1"/>
</dbReference>
<comment type="caution">
    <text evidence="2">The sequence shown here is derived from an EMBL/GenBank/DDBJ whole genome shotgun (WGS) entry which is preliminary data.</text>
</comment>
<name>A0AAV9FFX6_ACOCL</name>
<proteinExistence type="predicted"/>
<dbReference type="PANTHER" id="PTHR34663:SF11">
    <property type="entry name" value="DERMOKINE-LIKE"/>
    <property type="match status" value="1"/>
</dbReference>
<evidence type="ECO:0000313" key="3">
    <source>
        <dbReference type="Proteomes" id="UP001180020"/>
    </source>
</evidence>
<sequence>MMSSSSFSAKARPLKSFNEEVKEGLGVFIDGLSVWGIKSAGPNPGGKGHMFTTVDVVGRIKNSGPSPGKGHQAQVSSNGH</sequence>
<evidence type="ECO:0000313" key="2">
    <source>
        <dbReference type="EMBL" id="KAK1323655.1"/>
    </source>
</evidence>
<gene>
    <name evidence="2" type="ORF">QJS10_CPA02g00328</name>
</gene>
<reference evidence="2" key="2">
    <citation type="submission" date="2023-06" db="EMBL/GenBank/DDBJ databases">
        <authorList>
            <person name="Ma L."/>
            <person name="Liu K.-W."/>
            <person name="Li Z."/>
            <person name="Hsiao Y.-Y."/>
            <person name="Qi Y."/>
            <person name="Fu T."/>
            <person name="Tang G."/>
            <person name="Zhang D."/>
            <person name="Sun W.-H."/>
            <person name="Liu D.-K."/>
            <person name="Li Y."/>
            <person name="Chen G.-Z."/>
            <person name="Liu X.-D."/>
            <person name="Liao X.-Y."/>
            <person name="Jiang Y.-T."/>
            <person name="Yu X."/>
            <person name="Hao Y."/>
            <person name="Huang J."/>
            <person name="Zhao X.-W."/>
            <person name="Ke S."/>
            <person name="Chen Y.-Y."/>
            <person name="Wu W.-L."/>
            <person name="Hsu J.-L."/>
            <person name="Lin Y.-F."/>
            <person name="Huang M.-D."/>
            <person name="Li C.-Y."/>
            <person name="Huang L."/>
            <person name="Wang Z.-W."/>
            <person name="Zhao X."/>
            <person name="Zhong W.-Y."/>
            <person name="Peng D.-H."/>
            <person name="Ahmad S."/>
            <person name="Lan S."/>
            <person name="Zhang J.-S."/>
            <person name="Tsai W.-C."/>
            <person name="Van De Peer Y."/>
            <person name="Liu Z.-J."/>
        </authorList>
    </citation>
    <scope>NUCLEOTIDE SEQUENCE</scope>
    <source>
        <strain evidence="2">CP</strain>
        <tissue evidence="2">Leaves</tissue>
    </source>
</reference>
<keyword evidence="3" id="KW-1185">Reference proteome</keyword>
<dbReference type="Proteomes" id="UP001180020">
    <property type="component" value="Unassembled WGS sequence"/>
</dbReference>
<feature type="region of interest" description="Disordered" evidence="1">
    <location>
        <begin position="58"/>
        <end position="80"/>
    </location>
</feature>
<dbReference type="GO" id="GO:0045087">
    <property type="term" value="P:innate immune response"/>
    <property type="evidence" value="ECO:0007669"/>
    <property type="project" value="InterPro"/>
</dbReference>
<reference evidence="2" key="1">
    <citation type="journal article" date="2023" name="Nat. Commun.">
        <title>Diploid and tetraploid genomes of Acorus and the evolution of monocots.</title>
        <authorList>
            <person name="Ma L."/>
            <person name="Liu K.W."/>
            <person name="Li Z."/>
            <person name="Hsiao Y.Y."/>
            <person name="Qi Y."/>
            <person name="Fu T."/>
            <person name="Tang G.D."/>
            <person name="Zhang D."/>
            <person name="Sun W.H."/>
            <person name="Liu D.K."/>
            <person name="Li Y."/>
            <person name="Chen G.Z."/>
            <person name="Liu X.D."/>
            <person name="Liao X.Y."/>
            <person name="Jiang Y.T."/>
            <person name="Yu X."/>
            <person name="Hao Y."/>
            <person name="Huang J."/>
            <person name="Zhao X.W."/>
            <person name="Ke S."/>
            <person name="Chen Y.Y."/>
            <person name="Wu W.L."/>
            <person name="Hsu J.L."/>
            <person name="Lin Y.F."/>
            <person name="Huang M.D."/>
            <person name="Li C.Y."/>
            <person name="Huang L."/>
            <person name="Wang Z.W."/>
            <person name="Zhao X."/>
            <person name="Zhong W.Y."/>
            <person name="Peng D.H."/>
            <person name="Ahmad S."/>
            <person name="Lan S."/>
            <person name="Zhang J.S."/>
            <person name="Tsai W.C."/>
            <person name="Van de Peer Y."/>
            <person name="Liu Z.J."/>
        </authorList>
    </citation>
    <scope>NUCLEOTIDE SEQUENCE</scope>
    <source>
        <strain evidence="2">CP</strain>
    </source>
</reference>